<keyword evidence="3" id="KW-0812">Transmembrane</keyword>
<sequence length="284" mass="29773">MKFYLFCLLTVVLLNSSWCCYALPVGDKFSFDNIASYGNQIIAAVQEKIPSKDEIISSGNNIISYAKEKIPSKDEVISSGNNIISYAKEKIPSSDEIISSGNNIISYAKEKIPSSDEIISSGNNIISYAKEKIPSTDEVISSGNNIISYAKEKIPSTDEVISSGNNIISYAKEKIPPATQQVKEFVEKNPKIAYIGGGVAVGLVGHAAVAGAIGAAGFQTGGVVAGSWAARLMSTFGTSGSVIPTLQSVGATGFSALSYITSSLTGAIGGCVIEDLTEDKGDEK</sequence>
<dbReference type="InterPro" id="IPR009311">
    <property type="entry name" value="IFI6/IFI27-like"/>
</dbReference>
<dbReference type="AlphaFoldDB" id="A0A397FZN0"/>
<comment type="similarity">
    <text evidence="2">Belongs to the IFI6/IFI27 family.</text>
</comment>
<dbReference type="GO" id="GO:0016020">
    <property type="term" value="C:membrane"/>
    <property type="evidence" value="ECO:0007669"/>
    <property type="project" value="UniProtKB-SubCell"/>
</dbReference>
<reference evidence="7 8" key="1">
    <citation type="submission" date="2018-08" db="EMBL/GenBank/DDBJ databases">
        <title>Genome and evolution of the arbuscular mycorrhizal fungus Diversispora epigaea (formerly Glomus versiforme) and its bacterial endosymbionts.</title>
        <authorList>
            <person name="Sun X."/>
            <person name="Fei Z."/>
            <person name="Harrison M."/>
        </authorList>
    </citation>
    <scope>NUCLEOTIDE SEQUENCE [LARGE SCALE GENOMIC DNA]</scope>
    <source>
        <strain evidence="7 8">IT104</strain>
    </source>
</reference>
<evidence type="ECO:0000256" key="4">
    <source>
        <dbReference type="ARBA" id="ARBA00022989"/>
    </source>
</evidence>
<evidence type="ECO:0000256" key="2">
    <source>
        <dbReference type="ARBA" id="ARBA00007262"/>
    </source>
</evidence>
<dbReference type="Gene3D" id="6.10.110.10">
    <property type="match status" value="1"/>
</dbReference>
<comment type="subcellular location">
    <subcellularLocation>
        <location evidence="1">Membrane</location>
        <topology evidence="1">Multi-pass membrane protein</topology>
    </subcellularLocation>
</comment>
<dbReference type="PANTHER" id="PTHR16932">
    <property type="entry name" value="INTERFERON ALPHA-INDUCIBLE PROTEIN 27"/>
    <property type="match status" value="1"/>
</dbReference>
<evidence type="ECO:0000256" key="6">
    <source>
        <dbReference type="SAM" id="SignalP"/>
    </source>
</evidence>
<comment type="caution">
    <text evidence="7">The sequence shown here is derived from an EMBL/GenBank/DDBJ whole genome shotgun (WGS) entry which is preliminary data.</text>
</comment>
<dbReference type="Pfam" id="PF06140">
    <property type="entry name" value="Ifi-6-16"/>
    <property type="match status" value="1"/>
</dbReference>
<keyword evidence="6" id="KW-0732">Signal</keyword>
<evidence type="ECO:0000256" key="1">
    <source>
        <dbReference type="ARBA" id="ARBA00004141"/>
    </source>
</evidence>
<accession>A0A397FZN0</accession>
<dbReference type="PANTHER" id="PTHR16932:SF18">
    <property type="entry name" value="INTERFERON, ALPHA-INDUCIBLE PROTEIN 27-LIKE 2"/>
    <property type="match status" value="1"/>
</dbReference>
<evidence type="ECO:0000256" key="3">
    <source>
        <dbReference type="ARBA" id="ARBA00022692"/>
    </source>
</evidence>
<keyword evidence="5" id="KW-0472">Membrane</keyword>
<proteinExistence type="inferred from homology"/>
<dbReference type="Proteomes" id="UP000266861">
    <property type="component" value="Unassembled WGS sequence"/>
</dbReference>
<feature type="signal peptide" evidence="6">
    <location>
        <begin position="1"/>
        <end position="22"/>
    </location>
</feature>
<evidence type="ECO:0000313" key="8">
    <source>
        <dbReference type="Proteomes" id="UP000266861"/>
    </source>
</evidence>
<keyword evidence="4" id="KW-1133">Transmembrane helix</keyword>
<dbReference type="EMBL" id="PQFF01000588">
    <property type="protein sequence ID" value="RHZ44221.1"/>
    <property type="molecule type" value="Genomic_DNA"/>
</dbReference>
<gene>
    <name evidence="7" type="ORF">Glove_750g41</name>
</gene>
<keyword evidence="8" id="KW-1185">Reference proteome</keyword>
<dbReference type="STRING" id="1348612.A0A397FZN0"/>
<dbReference type="InterPro" id="IPR038213">
    <property type="entry name" value="IFI6/IFI27-like_sf"/>
</dbReference>
<organism evidence="7 8">
    <name type="scientific">Diversispora epigaea</name>
    <dbReference type="NCBI Taxonomy" id="1348612"/>
    <lineage>
        <taxon>Eukaryota</taxon>
        <taxon>Fungi</taxon>
        <taxon>Fungi incertae sedis</taxon>
        <taxon>Mucoromycota</taxon>
        <taxon>Glomeromycotina</taxon>
        <taxon>Glomeromycetes</taxon>
        <taxon>Diversisporales</taxon>
        <taxon>Diversisporaceae</taxon>
        <taxon>Diversispora</taxon>
    </lineage>
</organism>
<dbReference type="OrthoDB" id="440424at2759"/>
<name>A0A397FZN0_9GLOM</name>
<evidence type="ECO:0000256" key="5">
    <source>
        <dbReference type="ARBA" id="ARBA00023136"/>
    </source>
</evidence>
<evidence type="ECO:0000313" key="7">
    <source>
        <dbReference type="EMBL" id="RHZ44221.1"/>
    </source>
</evidence>
<feature type="chain" id="PRO_5017221181" evidence="6">
    <location>
        <begin position="23"/>
        <end position="284"/>
    </location>
</feature>
<protein>
    <submittedName>
        <fullName evidence="7">Uncharacterized protein</fullName>
    </submittedName>
</protein>